<dbReference type="Proteomes" id="UP000053555">
    <property type="component" value="Unassembled WGS sequence"/>
</dbReference>
<feature type="compositionally biased region" description="Acidic residues" evidence="1">
    <location>
        <begin position="9"/>
        <end position="49"/>
    </location>
</feature>
<dbReference type="EMBL" id="KN660768">
    <property type="protein sequence ID" value="KHN15638.1"/>
    <property type="molecule type" value="Genomic_DNA"/>
</dbReference>
<evidence type="ECO:0000313" key="2">
    <source>
        <dbReference type="EMBL" id="KHN15638.1"/>
    </source>
</evidence>
<organism evidence="2">
    <name type="scientific">Glycine soja</name>
    <name type="common">Wild soybean</name>
    <dbReference type="NCBI Taxonomy" id="3848"/>
    <lineage>
        <taxon>Eukaryota</taxon>
        <taxon>Viridiplantae</taxon>
        <taxon>Streptophyta</taxon>
        <taxon>Embryophyta</taxon>
        <taxon>Tracheophyta</taxon>
        <taxon>Spermatophyta</taxon>
        <taxon>Magnoliopsida</taxon>
        <taxon>eudicotyledons</taxon>
        <taxon>Gunneridae</taxon>
        <taxon>Pentapetalae</taxon>
        <taxon>rosids</taxon>
        <taxon>fabids</taxon>
        <taxon>Fabales</taxon>
        <taxon>Fabaceae</taxon>
        <taxon>Papilionoideae</taxon>
        <taxon>50 kb inversion clade</taxon>
        <taxon>NPAAA clade</taxon>
        <taxon>indigoferoid/millettioid clade</taxon>
        <taxon>Phaseoleae</taxon>
        <taxon>Glycine</taxon>
        <taxon>Glycine subgen. Soja</taxon>
    </lineage>
</organism>
<proteinExistence type="predicted"/>
<feature type="region of interest" description="Disordered" evidence="1">
    <location>
        <begin position="1"/>
        <end position="50"/>
    </location>
</feature>
<dbReference type="AlphaFoldDB" id="A0A0B2Q6G2"/>
<sequence>MFGYVDFDGNVDDDEDITSKGEDDEYDEDVDGSGDQVEEYEEYEDDDELSRENFEAGYRVKEDYDDLVVLFSNQLRSLKLKNRKIGPQNGIECEVETENTFDGVLDPSVV</sequence>
<gene>
    <name evidence="2" type="ORF">glysoja_031427</name>
</gene>
<reference evidence="2" key="1">
    <citation type="submission" date="2014-07" db="EMBL/GenBank/DDBJ databases">
        <title>Identification of a novel salt tolerance gene in wild soybean by whole-genome sequencing.</title>
        <authorList>
            <person name="Lam H.-M."/>
            <person name="Qi X."/>
            <person name="Li M.-W."/>
            <person name="Liu X."/>
            <person name="Xie M."/>
            <person name="Ni M."/>
            <person name="Xu X."/>
        </authorList>
    </citation>
    <scope>NUCLEOTIDE SEQUENCE [LARGE SCALE GENOMIC DNA]</scope>
    <source>
        <tissue evidence="2">Root</tissue>
    </source>
</reference>
<name>A0A0B2Q6G2_GLYSO</name>
<protein>
    <submittedName>
        <fullName evidence="2">Uncharacterized protein</fullName>
    </submittedName>
</protein>
<accession>A0A0B2Q6G2</accession>
<evidence type="ECO:0000256" key="1">
    <source>
        <dbReference type="SAM" id="MobiDB-lite"/>
    </source>
</evidence>